<name>A0A833R0M2_9POAL</name>
<proteinExistence type="predicted"/>
<sequence length="117" mass="13538">MNDALGSMYIHDFSEIFTQRFTLVGYFKDDSAAYIGMFDSRLYLMVHSHCSFQSLRQLRQSHKESTYYFDTKKTSMINIDNKGVKDELVNNPCKKSVKQKSTTCRDKRTLVQSASIA</sequence>
<accession>A0A833R0M2</accession>
<reference evidence="1" key="1">
    <citation type="submission" date="2020-01" db="EMBL/GenBank/DDBJ databases">
        <title>Genome sequence of Kobresia littledalei, the first chromosome-level genome in the family Cyperaceae.</title>
        <authorList>
            <person name="Qu G."/>
        </authorList>
    </citation>
    <scope>NUCLEOTIDE SEQUENCE</scope>
    <source>
        <strain evidence="1">C.B.Clarke</strain>
        <tissue evidence="1">Leaf</tissue>
    </source>
</reference>
<gene>
    <name evidence="1" type="ORF">FCM35_KLT06724</name>
</gene>
<organism evidence="1 2">
    <name type="scientific">Carex littledalei</name>
    <dbReference type="NCBI Taxonomy" id="544730"/>
    <lineage>
        <taxon>Eukaryota</taxon>
        <taxon>Viridiplantae</taxon>
        <taxon>Streptophyta</taxon>
        <taxon>Embryophyta</taxon>
        <taxon>Tracheophyta</taxon>
        <taxon>Spermatophyta</taxon>
        <taxon>Magnoliopsida</taxon>
        <taxon>Liliopsida</taxon>
        <taxon>Poales</taxon>
        <taxon>Cyperaceae</taxon>
        <taxon>Cyperoideae</taxon>
        <taxon>Cariceae</taxon>
        <taxon>Carex</taxon>
        <taxon>Carex subgen. Euthyceras</taxon>
    </lineage>
</organism>
<dbReference type="AlphaFoldDB" id="A0A833R0M2"/>
<comment type="caution">
    <text evidence="1">The sequence shown here is derived from an EMBL/GenBank/DDBJ whole genome shotgun (WGS) entry which is preliminary data.</text>
</comment>
<protein>
    <submittedName>
        <fullName evidence="1">Uncharacterized protein</fullName>
    </submittedName>
</protein>
<keyword evidence="2" id="KW-1185">Reference proteome</keyword>
<evidence type="ECO:0000313" key="2">
    <source>
        <dbReference type="Proteomes" id="UP000623129"/>
    </source>
</evidence>
<evidence type="ECO:0000313" key="1">
    <source>
        <dbReference type="EMBL" id="KAF3328118.1"/>
    </source>
</evidence>
<dbReference type="EMBL" id="SWLB01000016">
    <property type="protein sequence ID" value="KAF3328118.1"/>
    <property type="molecule type" value="Genomic_DNA"/>
</dbReference>
<dbReference type="Proteomes" id="UP000623129">
    <property type="component" value="Unassembled WGS sequence"/>
</dbReference>